<comment type="similarity">
    <text evidence="8">Belongs to the RNase Z family.</text>
</comment>
<dbReference type="InterPro" id="IPR013471">
    <property type="entry name" value="RNase_Z/BN"/>
</dbReference>
<feature type="binding site" evidence="8">
    <location>
        <position position="213"/>
    </location>
    <ligand>
        <name>Zn(2+)</name>
        <dbReference type="ChEBI" id="CHEBI:29105"/>
        <label>1</label>
        <note>catalytic</note>
    </ligand>
</feature>
<dbReference type="CDD" id="cd07717">
    <property type="entry name" value="RNaseZ_ZiPD-like_MBL-fold"/>
    <property type="match status" value="1"/>
</dbReference>
<dbReference type="HAMAP" id="MF_01818">
    <property type="entry name" value="RNase_Z_BN"/>
    <property type="match status" value="1"/>
</dbReference>
<dbReference type="OrthoDB" id="9800940at2"/>
<keyword evidence="7 8" id="KW-0862">Zinc</keyword>
<dbReference type="AlphaFoldDB" id="A0A1I5Y8F0"/>
<dbReference type="SUPFAM" id="SSF56281">
    <property type="entry name" value="Metallo-hydrolase/oxidoreductase"/>
    <property type="match status" value="1"/>
</dbReference>
<comment type="function">
    <text evidence="8">Zinc phosphodiesterase, which displays some tRNA 3'-processing endonuclease activity. Probably involved in tRNA maturation, by removing a 3'-trailer from precursor tRNA.</text>
</comment>
<keyword evidence="6 8" id="KW-0378">Hydrolase</keyword>
<dbReference type="EMBL" id="FOXH01000017">
    <property type="protein sequence ID" value="SFQ40479.1"/>
    <property type="molecule type" value="Genomic_DNA"/>
</dbReference>
<comment type="cofactor">
    <cofactor evidence="8">
        <name>Zn(2+)</name>
        <dbReference type="ChEBI" id="CHEBI:29105"/>
    </cofactor>
    <text evidence="8">Binds 2 Zn(2+) ions.</text>
</comment>
<protein>
    <recommendedName>
        <fullName evidence="8">Ribonuclease Z</fullName>
        <shortName evidence="8">RNase Z</shortName>
        <ecNumber evidence="8">3.1.26.11</ecNumber>
    </recommendedName>
    <alternativeName>
        <fullName evidence="8">tRNA 3 endonuclease</fullName>
    </alternativeName>
    <alternativeName>
        <fullName evidence="8">tRNase Z</fullName>
    </alternativeName>
</protein>
<evidence type="ECO:0000313" key="9">
    <source>
        <dbReference type="EMBL" id="SFQ40479.1"/>
    </source>
</evidence>
<dbReference type="PANTHER" id="PTHR46018">
    <property type="entry name" value="ZINC PHOSPHODIESTERASE ELAC PROTEIN 1"/>
    <property type="match status" value="1"/>
</dbReference>
<evidence type="ECO:0000313" key="10">
    <source>
        <dbReference type="Proteomes" id="UP000199306"/>
    </source>
</evidence>
<dbReference type="STRING" id="1079859.SAMN04515674_11793"/>
<dbReference type="GO" id="GO:0008270">
    <property type="term" value="F:zinc ion binding"/>
    <property type="evidence" value="ECO:0007669"/>
    <property type="project" value="UniProtKB-UniRule"/>
</dbReference>
<dbReference type="RefSeq" id="WP_092019347.1">
    <property type="nucleotide sequence ID" value="NZ_FOXH01000017.1"/>
</dbReference>
<comment type="subunit">
    <text evidence="1 8">Homodimer.</text>
</comment>
<dbReference type="Proteomes" id="UP000199306">
    <property type="component" value="Unassembled WGS sequence"/>
</dbReference>
<evidence type="ECO:0000256" key="3">
    <source>
        <dbReference type="ARBA" id="ARBA00022722"/>
    </source>
</evidence>
<dbReference type="NCBIfam" id="NF000801">
    <property type="entry name" value="PRK00055.1-3"/>
    <property type="match status" value="1"/>
</dbReference>
<keyword evidence="5 8" id="KW-0255">Endonuclease</keyword>
<evidence type="ECO:0000256" key="6">
    <source>
        <dbReference type="ARBA" id="ARBA00022801"/>
    </source>
</evidence>
<dbReference type="InterPro" id="IPR036866">
    <property type="entry name" value="RibonucZ/Hydroxyglut_hydro"/>
</dbReference>
<feature type="binding site" evidence="8">
    <location>
        <position position="64"/>
    </location>
    <ligand>
        <name>Zn(2+)</name>
        <dbReference type="ChEBI" id="CHEBI:29105"/>
        <label>1</label>
        <note>catalytic</note>
    </ligand>
</feature>
<feature type="binding site" evidence="8">
    <location>
        <position position="213"/>
    </location>
    <ligand>
        <name>Zn(2+)</name>
        <dbReference type="ChEBI" id="CHEBI:29105"/>
        <label>2</label>
        <note>catalytic</note>
    </ligand>
</feature>
<feature type="active site" description="Proton acceptor" evidence="8">
    <location>
        <position position="66"/>
    </location>
</feature>
<feature type="binding site" evidence="8">
    <location>
        <position position="67"/>
    </location>
    <ligand>
        <name>Zn(2+)</name>
        <dbReference type="ChEBI" id="CHEBI:29105"/>
        <label>2</label>
        <note>catalytic</note>
    </ligand>
</feature>
<dbReference type="EC" id="3.1.26.11" evidence="8"/>
<organism evidence="9 10">
    <name type="scientific">Pseudarcicella hirudinis</name>
    <dbReference type="NCBI Taxonomy" id="1079859"/>
    <lineage>
        <taxon>Bacteria</taxon>
        <taxon>Pseudomonadati</taxon>
        <taxon>Bacteroidota</taxon>
        <taxon>Cytophagia</taxon>
        <taxon>Cytophagales</taxon>
        <taxon>Flectobacillaceae</taxon>
        <taxon>Pseudarcicella</taxon>
    </lineage>
</organism>
<evidence type="ECO:0000256" key="8">
    <source>
        <dbReference type="HAMAP-Rule" id="MF_01818"/>
    </source>
</evidence>
<feature type="binding site" evidence="8">
    <location>
        <position position="66"/>
    </location>
    <ligand>
        <name>Zn(2+)</name>
        <dbReference type="ChEBI" id="CHEBI:29105"/>
        <label>2</label>
        <note>catalytic</note>
    </ligand>
</feature>
<keyword evidence="4 8" id="KW-0479">Metal-binding</keyword>
<evidence type="ECO:0000256" key="1">
    <source>
        <dbReference type="ARBA" id="ARBA00011738"/>
    </source>
</evidence>
<feature type="binding site" evidence="8">
    <location>
        <position position="142"/>
    </location>
    <ligand>
        <name>Zn(2+)</name>
        <dbReference type="ChEBI" id="CHEBI:29105"/>
        <label>1</label>
        <note>catalytic</note>
    </ligand>
</feature>
<dbReference type="Gene3D" id="3.60.15.10">
    <property type="entry name" value="Ribonuclease Z/Hydroxyacylglutathione hydrolase-like"/>
    <property type="match status" value="1"/>
</dbReference>
<name>A0A1I5Y8F0_9BACT</name>
<keyword evidence="2 8" id="KW-0819">tRNA processing</keyword>
<evidence type="ECO:0000256" key="5">
    <source>
        <dbReference type="ARBA" id="ARBA00022759"/>
    </source>
</evidence>
<feature type="binding site" evidence="8">
    <location>
        <position position="271"/>
    </location>
    <ligand>
        <name>Zn(2+)</name>
        <dbReference type="ChEBI" id="CHEBI:29105"/>
        <label>2</label>
        <note>catalytic</note>
    </ligand>
</feature>
<keyword evidence="10" id="KW-1185">Reference proteome</keyword>
<dbReference type="Pfam" id="PF23023">
    <property type="entry name" value="Anti-Pycsar_Apyc1"/>
    <property type="match status" value="1"/>
</dbReference>
<keyword evidence="3 8" id="KW-0540">Nuclease</keyword>
<sequence>MSFQLTILGTGSATPVLNRHPTSHHLIIDQEGYLIDCGEGTQLQLLAYKLRPSKIKYIFITHLHGDHYFGLIGLLSTFNLHRRTDDLWIFGPEGLAEIITIQLKYSDSRLMFKIHFTETDTEKSYQLFENEHVTIHTIPLIHRVPCCGFLIREKERKRNLIKEIIPAGLSYEDLKRLKDGYDILDENGQILYKNQDYTTESSNKPRSYAFCSDTLYHRPIIDQVKGVDLLYYEATFLDELSQRAFDTNHSTALQAGMVARDAKVGKLIIGHFSSRYKVLDDHLTEARSVFPNTDLAVEGESLLIGNSGVNHV</sequence>
<gene>
    <name evidence="8" type="primary">rnz</name>
    <name evidence="9" type="ORF">SAMN04515674_11793</name>
</gene>
<evidence type="ECO:0000256" key="4">
    <source>
        <dbReference type="ARBA" id="ARBA00022723"/>
    </source>
</evidence>
<dbReference type="PANTHER" id="PTHR46018:SF2">
    <property type="entry name" value="ZINC PHOSPHODIESTERASE ELAC PROTEIN 1"/>
    <property type="match status" value="1"/>
</dbReference>
<accession>A0A1I5Y8F0</accession>
<dbReference type="GO" id="GO:0042781">
    <property type="term" value="F:3'-tRNA processing endoribonuclease activity"/>
    <property type="evidence" value="ECO:0007669"/>
    <property type="project" value="UniProtKB-UniRule"/>
</dbReference>
<feature type="binding site" evidence="8">
    <location>
        <position position="62"/>
    </location>
    <ligand>
        <name>Zn(2+)</name>
        <dbReference type="ChEBI" id="CHEBI:29105"/>
        <label>1</label>
        <note>catalytic</note>
    </ligand>
</feature>
<comment type="catalytic activity">
    <reaction evidence="8">
        <text>Endonucleolytic cleavage of RNA, removing extra 3' nucleotides from tRNA precursor, generating 3' termini of tRNAs. A 3'-hydroxy group is left at the tRNA terminus and a 5'-phosphoryl group is left at the trailer molecule.</text>
        <dbReference type="EC" id="3.1.26.11"/>
    </reaction>
</comment>
<proteinExistence type="inferred from homology"/>
<evidence type="ECO:0000256" key="2">
    <source>
        <dbReference type="ARBA" id="ARBA00022694"/>
    </source>
</evidence>
<reference evidence="9 10" key="1">
    <citation type="submission" date="2016-10" db="EMBL/GenBank/DDBJ databases">
        <authorList>
            <person name="de Groot N.N."/>
        </authorList>
    </citation>
    <scope>NUCLEOTIDE SEQUENCE [LARGE SCALE GENOMIC DNA]</scope>
    <source>
        <strain evidence="10">E92,LMG 26720,CCM 7988</strain>
    </source>
</reference>
<evidence type="ECO:0000256" key="7">
    <source>
        <dbReference type="ARBA" id="ARBA00022833"/>
    </source>
</evidence>